<dbReference type="EMBL" id="JAMSHJ010000004">
    <property type="protein sequence ID" value="KAI5422131.1"/>
    <property type="molecule type" value="Genomic_DNA"/>
</dbReference>
<gene>
    <name evidence="2" type="ORF">KIW84_045548</name>
</gene>
<dbReference type="AlphaFoldDB" id="A0A9D4XP24"/>
<comment type="caution">
    <text evidence="2">The sequence shown here is derived from an EMBL/GenBank/DDBJ whole genome shotgun (WGS) entry which is preliminary data.</text>
</comment>
<dbReference type="Gramene" id="Psat04G0554800-T1">
    <property type="protein sequence ID" value="KAI5422131.1"/>
    <property type="gene ID" value="KIW84_045548"/>
</dbReference>
<feature type="region of interest" description="Disordered" evidence="1">
    <location>
        <begin position="1"/>
        <end position="23"/>
    </location>
</feature>
<dbReference type="Proteomes" id="UP001058974">
    <property type="component" value="Chromosome 4"/>
</dbReference>
<feature type="compositionally biased region" description="Basic residues" evidence="1">
    <location>
        <begin position="1"/>
        <end position="14"/>
    </location>
</feature>
<accession>A0A9D4XP24</accession>
<reference evidence="2 3" key="1">
    <citation type="journal article" date="2022" name="Nat. Genet.">
        <title>Improved pea reference genome and pan-genome highlight genomic features and evolutionary characteristics.</title>
        <authorList>
            <person name="Yang T."/>
            <person name="Liu R."/>
            <person name="Luo Y."/>
            <person name="Hu S."/>
            <person name="Wang D."/>
            <person name="Wang C."/>
            <person name="Pandey M.K."/>
            <person name="Ge S."/>
            <person name="Xu Q."/>
            <person name="Li N."/>
            <person name="Li G."/>
            <person name="Huang Y."/>
            <person name="Saxena R.K."/>
            <person name="Ji Y."/>
            <person name="Li M."/>
            <person name="Yan X."/>
            <person name="He Y."/>
            <person name="Liu Y."/>
            <person name="Wang X."/>
            <person name="Xiang C."/>
            <person name="Varshney R.K."/>
            <person name="Ding H."/>
            <person name="Gao S."/>
            <person name="Zong X."/>
        </authorList>
    </citation>
    <scope>NUCLEOTIDE SEQUENCE [LARGE SCALE GENOMIC DNA]</scope>
    <source>
        <strain evidence="2 3">cv. Zhongwan 6</strain>
    </source>
</reference>
<evidence type="ECO:0000313" key="2">
    <source>
        <dbReference type="EMBL" id="KAI5422131.1"/>
    </source>
</evidence>
<name>A0A9D4XP24_PEA</name>
<evidence type="ECO:0000313" key="3">
    <source>
        <dbReference type="Proteomes" id="UP001058974"/>
    </source>
</evidence>
<proteinExistence type="predicted"/>
<protein>
    <submittedName>
        <fullName evidence="2">Uncharacterized protein</fullName>
    </submittedName>
</protein>
<sequence>MGKKSQKSTQKSHKNVPSSWVDSSNSSAIYVFSREVNLDREFLEVSPSSDWGVLTPSENSRISSEYGDCAIPFYECTVPVLGILLPFNPVEVKVLKNLEVTLS</sequence>
<keyword evidence="3" id="KW-1185">Reference proteome</keyword>
<evidence type="ECO:0000256" key="1">
    <source>
        <dbReference type="SAM" id="MobiDB-lite"/>
    </source>
</evidence>
<organism evidence="2 3">
    <name type="scientific">Pisum sativum</name>
    <name type="common">Garden pea</name>
    <name type="synonym">Lathyrus oleraceus</name>
    <dbReference type="NCBI Taxonomy" id="3888"/>
    <lineage>
        <taxon>Eukaryota</taxon>
        <taxon>Viridiplantae</taxon>
        <taxon>Streptophyta</taxon>
        <taxon>Embryophyta</taxon>
        <taxon>Tracheophyta</taxon>
        <taxon>Spermatophyta</taxon>
        <taxon>Magnoliopsida</taxon>
        <taxon>eudicotyledons</taxon>
        <taxon>Gunneridae</taxon>
        <taxon>Pentapetalae</taxon>
        <taxon>rosids</taxon>
        <taxon>fabids</taxon>
        <taxon>Fabales</taxon>
        <taxon>Fabaceae</taxon>
        <taxon>Papilionoideae</taxon>
        <taxon>50 kb inversion clade</taxon>
        <taxon>NPAAA clade</taxon>
        <taxon>Hologalegina</taxon>
        <taxon>IRL clade</taxon>
        <taxon>Fabeae</taxon>
        <taxon>Lathyrus</taxon>
    </lineage>
</organism>